<dbReference type="InterPro" id="IPR023214">
    <property type="entry name" value="HAD_sf"/>
</dbReference>
<keyword evidence="2" id="KW-1185">Reference proteome</keyword>
<dbReference type="Pfam" id="PF00702">
    <property type="entry name" value="Hydrolase"/>
    <property type="match status" value="1"/>
</dbReference>
<reference evidence="1" key="1">
    <citation type="submission" date="2024-05" db="EMBL/GenBank/DDBJ databases">
        <title>30 novel species of actinomycetes from the DSMZ collection.</title>
        <authorList>
            <person name="Nouioui I."/>
        </authorList>
    </citation>
    <scope>NUCLEOTIDE SEQUENCE</scope>
    <source>
        <strain evidence="1">DSM 41527</strain>
    </source>
</reference>
<organism evidence="1 2">
    <name type="scientific">Streptomyces mooreae</name>
    <dbReference type="NCBI Taxonomy" id="3075523"/>
    <lineage>
        <taxon>Bacteria</taxon>
        <taxon>Bacillati</taxon>
        <taxon>Actinomycetota</taxon>
        <taxon>Actinomycetes</taxon>
        <taxon>Kitasatosporales</taxon>
        <taxon>Streptomycetaceae</taxon>
        <taxon>Streptomyces</taxon>
    </lineage>
</organism>
<dbReference type="Proteomes" id="UP001180551">
    <property type="component" value="Unassembled WGS sequence"/>
</dbReference>
<dbReference type="RefSeq" id="WP_311623995.1">
    <property type="nucleotide sequence ID" value="NZ_JAVRFE010000015.1"/>
</dbReference>
<dbReference type="InterPro" id="IPR023198">
    <property type="entry name" value="PGP-like_dom2"/>
</dbReference>
<dbReference type="SUPFAM" id="SSF56784">
    <property type="entry name" value="HAD-like"/>
    <property type="match status" value="1"/>
</dbReference>
<protein>
    <submittedName>
        <fullName evidence="1">HAD hydrolase-like protein</fullName>
    </submittedName>
</protein>
<dbReference type="CDD" id="cd01427">
    <property type="entry name" value="HAD_like"/>
    <property type="match status" value="1"/>
</dbReference>
<dbReference type="Gene3D" id="1.10.150.240">
    <property type="entry name" value="Putative phosphatase, domain 2"/>
    <property type="match status" value="1"/>
</dbReference>
<dbReference type="InterPro" id="IPR036412">
    <property type="entry name" value="HAD-like_sf"/>
</dbReference>
<accession>A0ABU2T6H6</accession>
<gene>
    <name evidence="1" type="ORF">RM550_13900</name>
</gene>
<dbReference type="PANTHER" id="PTHR43434">
    <property type="entry name" value="PHOSPHOGLYCOLATE PHOSPHATASE"/>
    <property type="match status" value="1"/>
</dbReference>
<name>A0ABU2T6H6_9ACTN</name>
<comment type="caution">
    <text evidence="1">The sequence shown here is derived from an EMBL/GenBank/DDBJ whole genome shotgun (WGS) entry which is preliminary data.</text>
</comment>
<proteinExistence type="predicted"/>
<dbReference type="InterPro" id="IPR050155">
    <property type="entry name" value="HAD-like_hydrolase_sf"/>
</dbReference>
<sequence>MASDDLGRTLARASAVLFDFDGPLCDVFAGLPAPQVASELAELAAASDPTLSAKLAVTHDPLEVLRLTFDADQALGLQVEQALIEAEVKAVEVAGDPTVGAVAALAATQAAGRRVAVVSNNSAECVRSFLARHSVDTYVREIVGRPVNRPDLMKPHPHSLLRAAELLEVGPSECVLIGDSLTDIQAAHLSGGTAIGYANKPHKRDAFAEAGAEAVTEYMEAIADAMR</sequence>
<dbReference type="PANTHER" id="PTHR43434:SF1">
    <property type="entry name" value="PHOSPHOGLYCOLATE PHOSPHATASE"/>
    <property type="match status" value="1"/>
</dbReference>
<evidence type="ECO:0000313" key="2">
    <source>
        <dbReference type="Proteomes" id="UP001180551"/>
    </source>
</evidence>
<dbReference type="Gene3D" id="3.40.50.1000">
    <property type="entry name" value="HAD superfamily/HAD-like"/>
    <property type="match status" value="1"/>
</dbReference>
<evidence type="ECO:0000313" key="1">
    <source>
        <dbReference type="EMBL" id="MDT0456816.1"/>
    </source>
</evidence>
<dbReference type="EMBL" id="JAVRFE010000015">
    <property type="protein sequence ID" value="MDT0456816.1"/>
    <property type="molecule type" value="Genomic_DNA"/>
</dbReference>